<comment type="caution">
    <text evidence="1">The sequence shown here is derived from an EMBL/GenBank/DDBJ whole genome shotgun (WGS) entry which is preliminary data.</text>
</comment>
<gene>
    <name evidence="1" type="ORF">H5410_052287</name>
</gene>
<evidence type="ECO:0000313" key="1">
    <source>
        <dbReference type="EMBL" id="KAG5581660.1"/>
    </source>
</evidence>
<evidence type="ECO:0000313" key="2">
    <source>
        <dbReference type="Proteomes" id="UP000824120"/>
    </source>
</evidence>
<dbReference type="EMBL" id="JACXVP010000010">
    <property type="protein sequence ID" value="KAG5581660.1"/>
    <property type="molecule type" value="Genomic_DNA"/>
</dbReference>
<reference evidence="1 2" key="1">
    <citation type="submission" date="2020-09" db="EMBL/GenBank/DDBJ databases">
        <title>De no assembly of potato wild relative species, Solanum commersonii.</title>
        <authorList>
            <person name="Cho K."/>
        </authorList>
    </citation>
    <scope>NUCLEOTIDE SEQUENCE [LARGE SCALE GENOMIC DNA]</scope>
    <source>
        <strain evidence="1">LZ3.2</strain>
        <tissue evidence="1">Leaf</tissue>
    </source>
</reference>
<dbReference type="AlphaFoldDB" id="A0A9J5X2Y5"/>
<name>A0A9J5X2Y5_SOLCO</name>
<dbReference type="Proteomes" id="UP000824120">
    <property type="component" value="Chromosome 10"/>
</dbReference>
<sequence>MCPNEVVVPIKCKNQSQHAKWDGHNILGASRKLFNKHSARIGESYNTNYIALRRSGQRNQTHFKEVYIILHLRTTLLTSLKSWRNIEEKNKENNKIFKNSGLDGSEYFTSLEAMKNNNSYTMVISATLGGNLTSVFFGDFSQIGSNFGESQDLQLQ</sequence>
<proteinExistence type="predicted"/>
<accession>A0A9J5X2Y5</accession>
<protein>
    <submittedName>
        <fullName evidence="1">Uncharacterized protein</fullName>
    </submittedName>
</protein>
<keyword evidence="2" id="KW-1185">Reference proteome</keyword>
<organism evidence="1 2">
    <name type="scientific">Solanum commersonii</name>
    <name type="common">Commerson's wild potato</name>
    <name type="synonym">Commerson's nightshade</name>
    <dbReference type="NCBI Taxonomy" id="4109"/>
    <lineage>
        <taxon>Eukaryota</taxon>
        <taxon>Viridiplantae</taxon>
        <taxon>Streptophyta</taxon>
        <taxon>Embryophyta</taxon>
        <taxon>Tracheophyta</taxon>
        <taxon>Spermatophyta</taxon>
        <taxon>Magnoliopsida</taxon>
        <taxon>eudicotyledons</taxon>
        <taxon>Gunneridae</taxon>
        <taxon>Pentapetalae</taxon>
        <taxon>asterids</taxon>
        <taxon>lamiids</taxon>
        <taxon>Solanales</taxon>
        <taxon>Solanaceae</taxon>
        <taxon>Solanoideae</taxon>
        <taxon>Solaneae</taxon>
        <taxon>Solanum</taxon>
    </lineage>
</organism>